<dbReference type="eggNOG" id="KOG2392">
    <property type="taxonomic scope" value="Eukaryota"/>
</dbReference>
<dbReference type="InterPro" id="IPR036186">
    <property type="entry name" value="Serpin_sf"/>
</dbReference>
<comment type="similarity">
    <text evidence="1 4">Belongs to the serpin family.</text>
</comment>
<dbReference type="CDD" id="cd19954">
    <property type="entry name" value="serpin42Dd-like_insects"/>
    <property type="match status" value="1"/>
</dbReference>
<dbReference type="OrthoDB" id="671595at2759"/>
<keyword evidence="3" id="KW-0722">Serine protease inhibitor</keyword>
<dbReference type="Gene3D" id="3.30.497.10">
    <property type="entry name" value="Antithrombin, subunit I, domain 2"/>
    <property type="match status" value="1"/>
</dbReference>
<dbReference type="AlphaFoldDB" id="B3MGQ5"/>
<dbReference type="InterPro" id="IPR042178">
    <property type="entry name" value="Serpin_sf_1"/>
</dbReference>
<evidence type="ECO:0000256" key="3">
    <source>
        <dbReference type="ARBA" id="ARBA00022900"/>
    </source>
</evidence>
<protein>
    <recommendedName>
        <fullName evidence="5">Serpin domain-containing protein</fullName>
    </recommendedName>
</protein>
<dbReference type="InterPro" id="IPR042185">
    <property type="entry name" value="Serpin_sf_2"/>
</dbReference>
<feature type="domain" description="Serpin" evidence="5">
    <location>
        <begin position="19"/>
        <end position="379"/>
    </location>
</feature>
<dbReference type="InterPro" id="IPR023796">
    <property type="entry name" value="Serpin_dom"/>
</dbReference>
<evidence type="ECO:0000313" key="6">
    <source>
        <dbReference type="EMBL" id="EDV36813.1"/>
    </source>
</evidence>
<dbReference type="Gene3D" id="2.30.39.10">
    <property type="entry name" value="Alpha-1-antitrypsin, domain 1"/>
    <property type="match status" value="1"/>
</dbReference>
<dbReference type="PANTHER" id="PTHR11461:SF211">
    <property type="entry name" value="GH10112P-RELATED"/>
    <property type="match status" value="1"/>
</dbReference>
<keyword evidence="7" id="KW-1185">Reference proteome</keyword>
<dbReference type="PROSITE" id="PS00284">
    <property type="entry name" value="SERPIN"/>
    <property type="match status" value="1"/>
</dbReference>
<name>B3MGQ5_DROAN</name>
<gene>
    <name evidence="6" type="primary">Dana\GF13145</name>
    <name evidence="6" type="synonym">dana_GLEANR_13160</name>
    <name evidence="6" type="ORF">GF13145</name>
</gene>
<dbReference type="SMART" id="SM00093">
    <property type="entry name" value="SERPIN"/>
    <property type="match status" value="1"/>
</dbReference>
<keyword evidence="2" id="KW-0646">Protease inhibitor</keyword>
<dbReference type="SMR" id="B3MGQ5"/>
<dbReference type="OMA" id="VPMSLNM"/>
<organism evidence="6 7">
    <name type="scientific">Drosophila ananassae</name>
    <name type="common">Fruit fly</name>
    <dbReference type="NCBI Taxonomy" id="7217"/>
    <lineage>
        <taxon>Eukaryota</taxon>
        <taxon>Metazoa</taxon>
        <taxon>Ecdysozoa</taxon>
        <taxon>Arthropoda</taxon>
        <taxon>Hexapoda</taxon>
        <taxon>Insecta</taxon>
        <taxon>Pterygota</taxon>
        <taxon>Neoptera</taxon>
        <taxon>Endopterygota</taxon>
        <taxon>Diptera</taxon>
        <taxon>Brachycera</taxon>
        <taxon>Muscomorpha</taxon>
        <taxon>Ephydroidea</taxon>
        <taxon>Drosophilidae</taxon>
        <taxon>Drosophila</taxon>
        <taxon>Sophophora</taxon>
    </lineage>
</organism>
<dbReference type="GO" id="GO:0005615">
    <property type="term" value="C:extracellular space"/>
    <property type="evidence" value="ECO:0007669"/>
    <property type="project" value="InterPro"/>
</dbReference>
<dbReference type="InterPro" id="IPR023795">
    <property type="entry name" value="Serpin_CS"/>
</dbReference>
<dbReference type="PhylomeDB" id="B3MGQ5"/>
<evidence type="ECO:0000256" key="4">
    <source>
        <dbReference type="RuleBase" id="RU000411"/>
    </source>
</evidence>
<accession>B3MGQ5</accession>
<reference evidence="6 7" key="1">
    <citation type="journal article" date="2007" name="Nature">
        <title>Evolution of genes and genomes on the Drosophila phylogeny.</title>
        <authorList>
            <consortium name="Drosophila 12 Genomes Consortium"/>
            <person name="Clark A.G."/>
            <person name="Eisen M.B."/>
            <person name="Smith D.R."/>
            <person name="Bergman C.M."/>
            <person name="Oliver B."/>
            <person name="Markow T.A."/>
            <person name="Kaufman T.C."/>
            <person name="Kellis M."/>
            <person name="Gelbart W."/>
            <person name="Iyer V.N."/>
            <person name="Pollard D.A."/>
            <person name="Sackton T.B."/>
            <person name="Larracuente A.M."/>
            <person name="Singh N.D."/>
            <person name="Abad J.P."/>
            <person name="Abt D.N."/>
            <person name="Adryan B."/>
            <person name="Aguade M."/>
            <person name="Akashi H."/>
            <person name="Anderson W.W."/>
            <person name="Aquadro C.F."/>
            <person name="Ardell D.H."/>
            <person name="Arguello R."/>
            <person name="Artieri C.G."/>
            <person name="Barbash D.A."/>
            <person name="Barker D."/>
            <person name="Barsanti P."/>
            <person name="Batterham P."/>
            <person name="Batzoglou S."/>
            <person name="Begun D."/>
            <person name="Bhutkar A."/>
            <person name="Blanco E."/>
            <person name="Bosak S.A."/>
            <person name="Bradley R.K."/>
            <person name="Brand A.D."/>
            <person name="Brent M.R."/>
            <person name="Brooks A.N."/>
            <person name="Brown R.H."/>
            <person name="Butlin R.K."/>
            <person name="Caggese C."/>
            <person name="Calvi B.R."/>
            <person name="Bernardo de Carvalho A."/>
            <person name="Caspi A."/>
            <person name="Castrezana S."/>
            <person name="Celniker S.E."/>
            <person name="Chang J.L."/>
            <person name="Chapple C."/>
            <person name="Chatterji S."/>
            <person name="Chinwalla A."/>
            <person name="Civetta A."/>
            <person name="Clifton S.W."/>
            <person name="Comeron J.M."/>
            <person name="Costello J.C."/>
            <person name="Coyne J.A."/>
            <person name="Daub J."/>
            <person name="David R.G."/>
            <person name="Delcher A.L."/>
            <person name="Delehaunty K."/>
            <person name="Do C.B."/>
            <person name="Ebling H."/>
            <person name="Edwards K."/>
            <person name="Eickbush T."/>
            <person name="Evans J.D."/>
            <person name="Filipski A."/>
            <person name="Findeiss S."/>
            <person name="Freyhult E."/>
            <person name="Fulton L."/>
            <person name="Fulton R."/>
            <person name="Garcia A.C."/>
            <person name="Gardiner A."/>
            <person name="Garfield D.A."/>
            <person name="Garvin B.E."/>
            <person name="Gibson G."/>
            <person name="Gilbert D."/>
            <person name="Gnerre S."/>
            <person name="Godfrey J."/>
            <person name="Good R."/>
            <person name="Gotea V."/>
            <person name="Gravely B."/>
            <person name="Greenberg A.J."/>
            <person name="Griffiths-Jones S."/>
            <person name="Gross S."/>
            <person name="Guigo R."/>
            <person name="Gustafson E.A."/>
            <person name="Haerty W."/>
            <person name="Hahn M.W."/>
            <person name="Halligan D.L."/>
            <person name="Halpern A.L."/>
            <person name="Halter G.M."/>
            <person name="Han M.V."/>
            <person name="Heger A."/>
            <person name="Hillier L."/>
            <person name="Hinrichs A.S."/>
            <person name="Holmes I."/>
            <person name="Hoskins R.A."/>
            <person name="Hubisz M.J."/>
            <person name="Hultmark D."/>
            <person name="Huntley M.A."/>
            <person name="Jaffe D.B."/>
            <person name="Jagadeeshan S."/>
            <person name="Jeck W.R."/>
            <person name="Johnson J."/>
            <person name="Jones C.D."/>
            <person name="Jordan W.C."/>
            <person name="Karpen G.H."/>
            <person name="Kataoka E."/>
            <person name="Keightley P.D."/>
            <person name="Kheradpour P."/>
            <person name="Kirkness E.F."/>
            <person name="Koerich L.B."/>
            <person name="Kristiansen K."/>
            <person name="Kudrna D."/>
            <person name="Kulathinal R.J."/>
            <person name="Kumar S."/>
            <person name="Kwok R."/>
            <person name="Lander E."/>
            <person name="Langley C.H."/>
            <person name="Lapoint R."/>
            <person name="Lazzaro B.P."/>
            <person name="Lee S.J."/>
            <person name="Levesque L."/>
            <person name="Li R."/>
            <person name="Lin C.F."/>
            <person name="Lin M.F."/>
            <person name="Lindblad-Toh K."/>
            <person name="Llopart A."/>
            <person name="Long M."/>
            <person name="Low L."/>
            <person name="Lozovsky E."/>
            <person name="Lu J."/>
            <person name="Luo M."/>
            <person name="Machado C.A."/>
            <person name="Makalowski W."/>
            <person name="Marzo M."/>
            <person name="Matsuda M."/>
            <person name="Matzkin L."/>
            <person name="McAllister B."/>
            <person name="McBride C.S."/>
            <person name="McKernan B."/>
            <person name="McKernan K."/>
            <person name="Mendez-Lago M."/>
            <person name="Minx P."/>
            <person name="Mollenhauer M.U."/>
            <person name="Montooth K."/>
            <person name="Mount S.M."/>
            <person name="Mu X."/>
            <person name="Myers E."/>
            <person name="Negre B."/>
            <person name="Newfeld S."/>
            <person name="Nielsen R."/>
            <person name="Noor M.A."/>
            <person name="O'Grady P."/>
            <person name="Pachter L."/>
            <person name="Papaceit M."/>
            <person name="Parisi M.J."/>
            <person name="Parisi M."/>
            <person name="Parts L."/>
            <person name="Pedersen J.S."/>
            <person name="Pesole G."/>
            <person name="Phillippy A.M."/>
            <person name="Ponting C.P."/>
            <person name="Pop M."/>
            <person name="Porcelli D."/>
            <person name="Powell J.R."/>
            <person name="Prohaska S."/>
            <person name="Pruitt K."/>
            <person name="Puig M."/>
            <person name="Quesneville H."/>
            <person name="Ram K.R."/>
            <person name="Rand D."/>
            <person name="Rasmussen M.D."/>
            <person name="Reed L.K."/>
            <person name="Reenan R."/>
            <person name="Reily A."/>
            <person name="Remington K.A."/>
            <person name="Rieger T.T."/>
            <person name="Ritchie M.G."/>
            <person name="Robin C."/>
            <person name="Rogers Y.H."/>
            <person name="Rohde C."/>
            <person name="Rozas J."/>
            <person name="Rubenfield M.J."/>
            <person name="Ruiz A."/>
            <person name="Russo S."/>
            <person name="Salzberg S.L."/>
            <person name="Sanchez-Gracia A."/>
            <person name="Saranga D.J."/>
            <person name="Sato H."/>
            <person name="Schaeffer S.W."/>
            <person name="Schatz M.C."/>
            <person name="Schlenke T."/>
            <person name="Schwartz R."/>
            <person name="Segarra C."/>
            <person name="Singh R.S."/>
            <person name="Sirot L."/>
            <person name="Sirota M."/>
            <person name="Sisneros N.B."/>
            <person name="Smith C.D."/>
            <person name="Smith T.F."/>
            <person name="Spieth J."/>
            <person name="Stage D.E."/>
            <person name="Stark A."/>
            <person name="Stephan W."/>
            <person name="Strausberg R.L."/>
            <person name="Strempel S."/>
            <person name="Sturgill D."/>
            <person name="Sutton G."/>
            <person name="Sutton G.G."/>
            <person name="Tao W."/>
            <person name="Teichmann S."/>
            <person name="Tobari Y.N."/>
            <person name="Tomimura Y."/>
            <person name="Tsolas J.M."/>
            <person name="Valente V.L."/>
            <person name="Venter E."/>
            <person name="Venter J.C."/>
            <person name="Vicario S."/>
            <person name="Vieira F.G."/>
            <person name="Vilella A.J."/>
            <person name="Villasante A."/>
            <person name="Walenz B."/>
            <person name="Wang J."/>
            <person name="Wasserman M."/>
            <person name="Watts T."/>
            <person name="Wilson D."/>
            <person name="Wilson R.K."/>
            <person name="Wing R.A."/>
            <person name="Wolfner M.F."/>
            <person name="Wong A."/>
            <person name="Wong G.K."/>
            <person name="Wu C.I."/>
            <person name="Wu G."/>
            <person name="Yamamoto D."/>
            <person name="Yang H.P."/>
            <person name="Yang S.P."/>
            <person name="Yorke J.A."/>
            <person name="Yoshida K."/>
            <person name="Zdobnov E."/>
            <person name="Zhang P."/>
            <person name="Zhang Y."/>
            <person name="Zimin A.V."/>
            <person name="Baldwin J."/>
            <person name="Abdouelleil A."/>
            <person name="Abdulkadir J."/>
            <person name="Abebe A."/>
            <person name="Abera B."/>
            <person name="Abreu J."/>
            <person name="Acer S.C."/>
            <person name="Aftuck L."/>
            <person name="Alexander A."/>
            <person name="An P."/>
            <person name="Anderson E."/>
            <person name="Anderson S."/>
            <person name="Arachi H."/>
            <person name="Azer M."/>
            <person name="Bachantsang P."/>
            <person name="Barry A."/>
            <person name="Bayul T."/>
            <person name="Berlin A."/>
            <person name="Bessette D."/>
            <person name="Bloom T."/>
            <person name="Blye J."/>
            <person name="Boguslavskiy L."/>
            <person name="Bonnet C."/>
            <person name="Boukhgalter B."/>
            <person name="Bourzgui I."/>
            <person name="Brown A."/>
            <person name="Cahill P."/>
            <person name="Channer S."/>
            <person name="Cheshatsang Y."/>
            <person name="Chuda L."/>
            <person name="Citroen M."/>
            <person name="Collymore A."/>
            <person name="Cooke P."/>
            <person name="Costello M."/>
            <person name="D'Aco K."/>
            <person name="Daza R."/>
            <person name="De Haan G."/>
            <person name="DeGray S."/>
            <person name="DeMaso C."/>
            <person name="Dhargay N."/>
            <person name="Dooley K."/>
            <person name="Dooley E."/>
            <person name="Doricent M."/>
            <person name="Dorje P."/>
            <person name="Dorjee K."/>
            <person name="Dupes A."/>
            <person name="Elong R."/>
            <person name="Falk J."/>
            <person name="Farina A."/>
            <person name="Faro S."/>
            <person name="Ferguson D."/>
            <person name="Fisher S."/>
            <person name="Foley C.D."/>
            <person name="Franke A."/>
            <person name="Friedrich D."/>
            <person name="Gadbois L."/>
            <person name="Gearin G."/>
            <person name="Gearin C.R."/>
            <person name="Giannoukos G."/>
            <person name="Goode T."/>
            <person name="Graham J."/>
            <person name="Grandbois E."/>
            <person name="Grewal S."/>
            <person name="Gyaltsen K."/>
            <person name="Hafez N."/>
            <person name="Hagos B."/>
            <person name="Hall J."/>
            <person name="Henson C."/>
            <person name="Hollinger A."/>
            <person name="Honan T."/>
            <person name="Huard M.D."/>
            <person name="Hughes L."/>
            <person name="Hurhula B."/>
            <person name="Husby M.E."/>
            <person name="Kamat A."/>
            <person name="Kanga B."/>
            <person name="Kashin S."/>
            <person name="Khazanovich D."/>
            <person name="Kisner P."/>
            <person name="Lance K."/>
            <person name="Lara M."/>
            <person name="Lee W."/>
            <person name="Lennon N."/>
            <person name="Letendre F."/>
            <person name="LeVine R."/>
            <person name="Lipovsky A."/>
            <person name="Liu X."/>
            <person name="Liu J."/>
            <person name="Liu S."/>
            <person name="Lokyitsang T."/>
            <person name="Lokyitsang Y."/>
            <person name="Lubonja R."/>
            <person name="Lui A."/>
            <person name="MacDonald P."/>
            <person name="Magnisalis V."/>
            <person name="Maru K."/>
            <person name="Matthews C."/>
            <person name="McCusker W."/>
            <person name="McDonough S."/>
            <person name="Mehta T."/>
            <person name="Meldrim J."/>
            <person name="Meneus L."/>
            <person name="Mihai O."/>
            <person name="Mihalev A."/>
            <person name="Mihova T."/>
            <person name="Mittelman R."/>
            <person name="Mlenga V."/>
            <person name="Montmayeur A."/>
            <person name="Mulrain L."/>
            <person name="Navidi A."/>
            <person name="Naylor J."/>
            <person name="Negash T."/>
            <person name="Nguyen T."/>
            <person name="Nguyen N."/>
            <person name="Nicol R."/>
            <person name="Norbu C."/>
            <person name="Norbu N."/>
            <person name="Novod N."/>
            <person name="O'Neill B."/>
            <person name="Osman S."/>
            <person name="Markiewicz E."/>
            <person name="Oyono O.L."/>
            <person name="Patti C."/>
            <person name="Phunkhang P."/>
            <person name="Pierre F."/>
            <person name="Priest M."/>
            <person name="Raghuraman S."/>
            <person name="Rege F."/>
            <person name="Reyes R."/>
            <person name="Rise C."/>
            <person name="Rogov P."/>
            <person name="Ross K."/>
            <person name="Ryan E."/>
            <person name="Settipalli S."/>
            <person name="Shea T."/>
            <person name="Sherpa N."/>
            <person name="Shi L."/>
            <person name="Shih D."/>
            <person name="Sparrow T."/>
            <person name="Spaulding J."/>
            <person name="Stalker J."/>
            <person name="Stange-Thomann N."/>
            <person name="Stavropoulos S."/>
            <person name="Stone C."/>
            <person name="Strader C."/>
            <person name="Tesfaye S."/>
            <person name="Thomson T."/>
            <person name="Thoulutsang Y."/>
            <person name="Thoulutsang D."/>
            <person name="Topham K."/>
            <person name="Topping I."/>
            <person name="Tsamla T."/>
            <person name="Vassiliev H."/>
            <person name="Vo A."/>
            <person name="Wangchuk T."/>
            <person name="Wangdi T."/>
            <person name="Weiand M."/>
            <person name="Wilkinson J."/>
            <person name="Wilson A."/>
            <person name="Yadav S."/>
            <person name="Young G."/>
            <person name="Yu Q."/>
            <person name="Zembek L."/>
            <person name="Zhong D."/>
            <person name="Zimmer A."/>
            <person name="Zwirko Z."/>
            <person name="Jaffe D.B."/>
            <person name="Alvarez P."/>
            <person name="Brockman W."/>
            <person name="Butler J."/>
            <person name="Chin C."/>
            <person name="Gnerre S."/>
            <person name="Grabherr M."/>
            <person name="Kleber M."/>
            <person name="Mauceli E."/>
            <person name="MacCallum I."/>
        </authorList>
    </citation>
    <scope>NUCLEOTIDE SEQUENCE [LARGE SCALE GENOMIC DNA]</scope>
    <source>
        <strain evidence="7">Tucson 14024-0371.13</strain>
    </source>
</reference>
<evidence type="ECO:0000313" key="7">
    <source>
        <dbReference type="Proteomes" id="UP000007801"/>
    </source>
</evidence>
<evidence type="ECO:0000256" key="1">
    <source>
        <dbReference type="ARBA" id="ARBA00009500"/>
    </source>
</evidence>
<evidence type="ECO:0000256" key="2">
    <source>
        <dbReference type="ARBA" id="ARBA00022690"/>
    </source>
</evidence>
<dbReference type="PANTHER" id="PTHR11461">
    <property type="entry name" value="SERINE PROTEASE INHIBITOR, SERPIN"/>
    <property type="match status" value="1"/>
</dbReference>
<proteinExistence type="inferred from homology"/>
<dbReference type="SUPFAM" id="SSF56574">
    <property type="entry name" value="Serpins"/>
    <property type="match status" value="1"/>
</dbReference>
<dbReference type="EMBL" id="CH902619">
    <property type="protein sequence ID" value="EDV36813.1"/>
    <property type="molecule type" value="Genomic_DNA"/>
</dbReference>
<dbReference type="Proteomes" id="UP000007801">
    <property type="component" value="Unassembled WGS sequence"/>
</dbReference>
<dbReference type="HOGENOM" id="CLU_023330_0_1_1"/>
<dbReference type="Pfam" id="PF00079">
    <property type="entry name" value="Serpin"/>
    <property type="match status" value="1"/>
</dbReference>
<dbReference type="FunCoup" id="B3MGQ5">
    <property type="interactions" value="7"/>
</dbReference>
<sequence>MCDPQESRNEFARILTDIITQDLVGQCEDYRNAVFSPASIQSCLTLAYMAATGSSAEELKKGLLLGPGDRHHIARTFGEFWRTLCSSGDRGPTLKSVNRLYVNSNLELKPEFNEIASDFFQTKAEPLEFADPASATTHINEWVEKETEQRITNLLQPDAVDDATSAVLINALYFKGKWQKPFMPEATGKDTFFVDPETSIEVDMMTQEDKFKFAELPHLKAKAVQLFFETSHIHMLIVLPDDKFGLQDLEARLKNVDLASIDEAMTIKDVDIFLPQFSIEYDVDLKDILKQLGIAEIFTEAAKLDGLFTTREKQRISAARHRGYINVNEAGSEAAAVSFMKIVPMMLNMNKKQFKADHPFVFYIRNSQAVFFAGRFVGEHGQAGGKCRTDHCRKCPKKGQVSGNCQTEACQKCPKLNQVPGQCTGHCGMCPKNDQTSG</sequence>
<evidence type="ECO:0000259" key="5">
    <source>
        <dbReference type="SMART" id="SM00093"/>
    </source>
</evidence>
<dbReference type="GO" id="GO:0004867">
    <property type="term" value="F:serine-type endopeptidase inhibitor activity"/>
    <property type="evidence" value="ECO:0007669"/>
    <property type="project" value="UniProtKB-KW"/>
</dbReference>
<dbReference type="InParanoid" id="B3MGQ5"/>
<dbReference type="InterPro" id="IPR000215">
    <property type="entry name" value="Serpin_fam"/>
</dbReference>